<dbReference type="GO" id="GO:0007165">
    <property type="term" value="P:signal transduction"/>
    <property type="evidence" value="ECO:0007669"/>
    <property type="project" value="InterPro"/>
</dbReference>
<dbReference type="GO" id="GO:0006935">
    <property type="term" value="P:chemotaxis"/>
    <property type="evidence" value="ECO:0007669"/>
    <property type="project" value="InterPro"/>
</dbReference>
<dbReference type="Gene3D" id="2.40.50.180">
    <property type="entry name" value="CheA-289, Domain 4"/>
    <property type="match status" value="1"/>
</dbReference>
<evidence type="ECO:0000313" key="2">
    <source>
        <dbReference type="EMBL" id="MBN8745211.1"/>
    </source>
</evidence>
<evidence type="ECO:0000259" key="1">
    <source>
        <dbReference type="PROSITE" id="PS50851"/>
    </source>
</evidence>
<feature type="domain" description="CheW-like" evidence="1">
    <location>
        <begin position="4"/>
        <end position="163"/>
    </location>
</feature>
<dbReference type="EMBL" id="JAFKMR010000026">
    <property type="protein sequence ID" value="MBN8745211.1"/>
    <property type="molecule type" value="Genomic_DNA"/>
</dbReference>
<dbReference type="PROSITE" id="PS50851">
    <property type="entry name" value="CHEW"/>
    <property type="match status" value="1"/>
</dbReference>
<dbReference type="RefSeq" id="WP_276731735.1">
    <property type="nucleotide sequence ID" value="NZ_JAFKMR010000026.1"/>
</dbReference>
<gene>
    <name evidence="2" type="ORF">J0I24_13040</name>
</gene>
<dbReference type="SUPFAM" id="SSF50341">
    <property type="entry name" value="CheW-like"/>
    <property type="match status" value="1"/>
</dbReference>
<dbReference type="InterPro" id="IPR002545">
    <property type="entry name" value="CheW-lke_dom"/>
</dbReference>
<dbReference type="Pfam" id="PF01584">
    <property type="entry name" value="CheW"/>
    <property type="match status" value="1"/>
</dbReference>
<evidence type="ECO:0000313" key="3">
    <source>
        <dbReference type="Proteomes" id="UP000664800"/>
    </source>
</evidence>
<reference evidence="2" key="1">
    <citation type="submission" date="2021-02" db="EMBL/GenBank/DDBJ databases">
        <title>Thiocyanate and organic carbon inputs drive convergent selection for specific autotrophic Afipia and Thiobacillus strains within complex microbiomes.</title>
        <authorList>
            <person name="Huddy R.J."/>
            <person name="Sachdeva R."/>
            <person name="Kadzinga F."/>
            <person name="Kantor R.S."/>
            <person name="Harrison S.T.L."/>
            <person name="Banfield J.F."/>
        </authorList>
    </citation>
    <scope>NUCLEOTIDE SEQUENCE</scope>
    <source>
        <strain evidence="2">SCN18_13_7_16_R3_B_64_19</strain>
    </source>
</reference>
<comment type="caution">
    <text evidence="2">The sequence shown here is derived from an EMBL/GenBank/DDBJ whole genome shotgun (WGS) entry which is preliminary data.</text>
</comment>
<accession>A0A8I1MX01</accession>
<organism evidence="2 3">
    <name type="scientific">Thiomonas arsenitoxydans (strain DSM 22701 / CIP 110005 / 3As)</name>
    <dbReference type="NCBI Taxonomy" id="426114"/>
    <lineage>
        <taxon>Bacteria</taxon>
        <taxon>Pseudomonadati</taxon>
        <taxon>Pseudomonadota</taxon>
        <taxon>Betaproteobacteria</taxon>
        <taxon>Burkholderiales</taxon>
        <taxon>Thiomonas</taxon>
    </lineage>
</organism>
<sequence>MTGTISWLQFRVGDQLHALDAAPVRQILRSPKLLALPLAQRHPHCAGLMAWQGRPLLVLDLGACLLRRPSLSRGDARFLVWSQAQQAGVLAVDDVGGLLRLSATTLTRHWAPVQPGLRPPWNAIRGLLHAGAPSLVEPSIPQAPWAEPIAVFDVAALWHACWNAGGAQP</sequence>
<dbReference type="AlphaFoldDB" id="A0A8I1MX01"/>
<dbReference type="Proteomes" id="UP000664800">
    <property type="component" value="Unassembled WGS sequence"/>
</dbReference>
<dbReference type="InterPro" id="IPR036061">
    <property type="entry name" value="CheW-like_dom_sf"/>
</dbReference>
<proteinExistence type="predicted"/>
<name>A0A8I1MX01_THIA3</name>
<protein>
    <submittedName>
        <fullName evidence="2">Chemotaxis protein CheW</fullName>
    </submittedName>
</protein>